<sequence>MVTTLEALTRSNVVVDVRAVAGGSNTGDDDKVEVTNWVDWQEFNYHTLTEIFRRELSQEYHGDRTPNPLPNDLCIFHEDTFDDVLRRFVVPTVNYSLNRQYGECHFGRGSRCEGPDVPDWSVVSPFYVNNKFYVNILPGDTKVSAKWQPTMMYDDPTEWGKVLTQVVTYMKLHASRYGFIITDACLVPLRLTRREIGSGLALERSKRQVGAVSYTPGHQTQPSDASMSSAGFGSVYSDSNPVLWDYYDPEYAVIPWNAHGSHTLTVKLALWCLAMMSVKGGNDIRYAYPPLDSWQATDTGFVHNTSGATKSSLSRGDVLHGTTTGAAAYPSAWTGDEAGGSSAQQYVLETGEASGTSGAAAVSLPYVGSGHQHAEAGYAETEGHAVYEEGDDGGDEDANTIVGHPAKKVIRVHIRQRFRGGYCFKDETDNERKTTKEKWQPVHGGYELDTPECIYFTKKFP</sequence>
<organism evidence="1 2">
    <name type="scientific">Niveomyces insectorum RCEF 264</name>
    <dbReference type="NCBI Taxonomy" id="1081102"/>
    <lineage>
        <taxon>Eukaryota</taxon>
        <taxon>Fungi</taxon>
        <taxon>Dikarya</taxon>
        <taxon>Ascomycota</taxon>
        <taxon>Pezizomycotina</taxon>
        <taxon>Sordariomycetes</taxon>
        <taxon>Hypocreomycetidae</taxon>
        <taxon>Hypocreales</taxon>
        <taxon>Cordycipitaceae</taxon>
        <taxon>Niveomyces</taxon>
    </lineage>
</organism>
<accession>A0A167W586</accession>
<evidence type="ECO:0000313" key="2">
    <source>
        <dbReference type="Proteomes" id="UP000076874"/>
    </source>
</evidence>
<keyword evidence="2" id="KW-1185">Reference proteome</keyword>
<protein>
    <submittedName>
        <fullName evidence="1">Uncharacterized protein</fullName>
    </submittedName>
</protein>
<dbReference type="AlphaFoldDB" id="A0A167W586"/>
<dbReference type="STRING" id="1081102.A0A167W586"/>
<dbReference type="Proteomes" id="UP000076874">
    <property type="component" value="Unassembled WGS sequence"/>
</dbReference>
<proteinExistence type="predicted"/>
<dbReference type="EMBL" id="AZHD01000005">
    <property type="protein sequence ID" value="OAA63355.1"/>
    <property type="molecule type" value="Genomic_DNA"/>
</dbReference>
<name>A0A167W586_9HYPO</name>
<comment type="caution">
    <text evidence="1">The sequence shown here is derived from an EMBL/GenBank/DDBJ whole genome shotgun (WGS) entry which is preliminary data.</text>
</comment>
<dbReference type="OrthoDB" id="4870827at2759"/>
<evidence type="ECO:0000313" key="1">
    <source>
        <dbReference type="EMBL" id="OAA63355.1"/>
    </source>
</evidence>
<reference evidence="1 2" key="1">
    <citation type="journal article" date="2016" name="Genome Biol. Evol.">
        <title>Divergent and convergent evolution of fungal pathogenicity.</title>
        <authorList>
            <person name="Shang Y."/>
            <person name="Xiao G."/>
            <person name="Zheng P."/>
            <person name="Cen K."/>
            <person name="Zhan S."/>
            <person name="Wang C."/>
        </authorList>
    </citation>
    <scope>NUCLEOTIDE SEQUENCE [LARGE SCALE GENOMIC DNA]</scope>
    <source>
        <strain evidence="1 2">RCEF 264</strain>
    </source>
</reference>
<gene>
    <name evidence="1" type="ORF">SPI_03518</name>
</gene>